<protein>
    <submittedName>
        <fullName evidence="2">Uncharacterized protein</fullName>
    </submittedName>
</protein>
<feature type="transmembrane region" description="Helical" evidence="1">
    <location>
        <begin position="195"/>
        <end position="215"/>
    </location>
</feature>
<sequence length="405" mass="44576">MLLLLLSAVIVCGLGRLLGVMEVKGCHLVVLALVGSLMPSFLLLGYRLLGAQRVFCVRREEVRSYQTFLSVYAEKQANGILPPIFNRELSNEVLEQQGYLRQFILGALLLAVPFFSLALLLVSRGLDSMNPDGLRGLELAGCGIYVYTLGLTIFRIRTAALSAEFVMSAALRALILMVLGYALGFIGFFQPTKGVSASFLYFALGLFPSVGMKALNQRLRQALSPDAPGTEPLSLCYVDGITEQIAERLEELGIFDIQHMARVEPGWLALRTLYPLSRIIDWMDQALLISYLREEILHAREVGIRGAIDLRSIYRQTRHAGASGSSPEEARLLDARGEPSLDVLQELASKSKLSVETLQLIGGVFQRSRLVDLLACLQNGCCLPRKRNVPFAPAGPQEQPEPRAD</sequence>
<proteinExistence type="predicted"/>
<dbReference type="STRING" id="83449.BON30_44905"/>
<gene>
    <name evidence="2" type="ORF">BON30_44905</name>
</gene>
<feature type="transmembrane region" description="Helical" evidence="1">
    <location>
        <begin position="103"/>
        <end position="122"/>
    </location>
</feature>
<keyword evidence="1" id="KW-0472">Membrane</keyword>
<dbReference type="Proteomes" id="UP000182229">
    <property type="component" value="Unassembled WGS sequence"/>
</dbReference>
<evidence type="ECO:0000313" key="2">
    <source>
        <dbReference type="EMBL" id="OJH34107.1"/>
    </source>
</evidence>
<reference evidence="3" key="1">
    <citation type="submission" date="2016-11" db="EMBL/GenBank/DDBJ databases">
        <authorList>
            <person name="Shukria A."/>
            <person name="Stevens D.C."/>
        </authorList>
    </citation>
    <scope>NUCLEOTIDE SEQUENCE [LARGE SCALE GENOMIC DNA]</scope>
    <source>
        <strain evidence="3">Cbfe23</strain>
    </source>
</reference>
<feature type="transmembrane region" description="Helical" evidence="1">
    <location>
        <begin position="134"/>
        <end position="154"/>
    </location>
</feature>
<comment type="caution">
    <text evidence="2">The sequence shown here is derived from an EMBL/GenBank/DDBJ whole genome shotgun (WGS) entry which is preliminary data.</text>
</comment>
<keyword evidence="1" id="KW-0812">Transmembrane</keyword>
<name>A0A1L9AVT0_9BACT</name>
<dbReference type="AlphaFoldDB" id="A0A1L9AVT0"/>
<accession>A0A1L9AVT0</accession>
<organism evidence="2 3">
    <name type="scientific">Cystobacter ferrugineus</name>
    <dbReference type="NCBI Taxonomy" id="83449"/>
    <lineage>
        <taxon>Bacteria</taxon>
        <taxon>Pseudomonadati</taxon>
        <taxon>Myxococcota</taxon>
        <taxon>Myxococcia</taxon>
        <taxon>Myxococcales</taxon>
        <taxon>Cystobacterineae</taxon>
        <taxon>Archangiaceae</taxon>
        <taxon>Cystobacter</taxon>
    </lineage>
</organism>
<feature type="transmembrane region" description="Helical" evidence="1">
    <location>
        <begin position="166"/>
        <end position="189"/>
    </location>
</feature>
<dbReference type="EMBL" id="MPIN01000022">
    <property type="protein sequence ID" value="OJH34107.1"/>
    <property type="molecule type" value="Genomic_DNA"/>
</dbReference>
<keyword evidence="3" id="KW-1185">Reference proteome</keyword>
<feature type="transmembrane region" description="Helical" evidence="1">
    <location>
        <begin position="29"/>
        <end position="49"/>
    </location>
</feature>
<evidence type="ECO:0000313" key="3">
    <source>
        <dbReference type="Proteomes" id="UP000182229"/>
    </source>
</evidence>
<reference evidence="2 3" key="2">
    <citation type="submission" date="2016-12" db="EMBL/GenBank/DDBJ databases">
        <title>Draft Genome Sequence of Cystobacter ferrugineus Strain Cbfe23.</title>
        <authorList>
            <person name="Akbar S."/>
            <person name="Dowd S.E."/>
            <person name="Stevens D.C."/>
        </authorList>
    </citation>
    <scope>NUCLEOTIDE SEQUENCE [LARGE SCALE GENOMIC DNA]</scope>
    <source>
        <strain evidence="2 3">Cbfe23</strain>
    </source>
</reference>
<evidence type="ECO:0000256" key="1">
    <source>
        <dbReference type="SAM" id="Phobius"/>
    </source>
</evidence>
<keyword evidence="1" id="KW-1133">Transmembrane helix</keyword>